<reference evidence="1 2" key="1">
    <citation type="submission" date="2014-04" db="EMBL/GenBank/DDBJ databases">
        <authorList>
            <consortium name="DOE Joint Genome Institute"/>
            <person name="Kuo A."/>
            <person name="Kohler A."/>
            <person name="Costa M.D."/>
            <person name="Nagy L.G."/>
            <person name="Floudas D."/>
            <person name="Copeland A."/>
            <person name="Barry K.W."/>
            <person name="Cichocki N."/>
            <person name="Veneault-Fourrey C."/>
            <person name="LaButti K."/>
            <person name="Lindquist E.A."/>
            <person name="Lipzen A."/>
            <person name="Lundell T."/>
            <person name="Morin E."/>
            <person name="Murat C."/>
            <person name="Sun H."/>
            <person name="Tunlid A."/>
            <person name="Henrissat B."/>
            <person name="Grigoriev I.V."/>
            <person name="Hibbett D.S."/>
            <person name="Martin F."/>
            <person name="Nordberg H.P."/>
            <person name="Cantor M.N."/>
            <person name="Hua S.X."/>
        </authorList>
    </citation>
    <scope>NUCLEOTIDE SEQUENCE [LARGE SCALE GENOMIC DNA]</scope>
    <source>
        <strain evidence="1 2">441</strain>
    </source>
</reference>
<organism evidence="1 2">
    <name type="scientific">Pisolithus microcarpus 441</name>
    <dbReference type="NCBI Taxonomy" id="765257"/>
    <lineage>
        <taxon>Eukaryota</taxon>
        <taxon>Fungi</taxon>
        <taxon>Dikarya</taxon>
        <taxon>Basidiomycota</taxon>
        <taxon>Agaricomycotina</taxon>
        <taxon>Agaricomycetes</taxon>
        <taxon>Agaricomycetidae</taxon>
        <taxon>Boletales</taxon>
        <taxon>Sclerodermatineae</taxon>
        <taxon>Pisolithaceae</taxon>
        <taxon>Pisolithus</taxon>
    </lineage>
</organism>
<sequence length="139" mass="15931">EYICTTPAWRQEGPWYDHVFVMTGPELEGMHGMHGMDIAYVPCFFSFKSRGICYPCAVMHWFNHIGDKPDETAGMWMVCLSLNCCREGSRHISSLFTTLSHSLPSISSPLDIAPCHSYDTFFSFYVNKFADHHTFKVAY</sequence>
<dbReference type="OrthoDB" id="3187773at2759"/>
<dbReference type="STRING" id="765257.A0A0C9Z9T8"/>
<feature type="non-terminal residue" evidence="1">
    <location>
        <position position="1"/>
    </location>
</feature>
<name>A0A0C9Z9T8_9AGAM</name>
<protein>
    <submittedName>
        <fullName evidence="1">Unplaced genomic scaffold scaffold_104, whole genome shotgun sequence</fullName>
    </submittedName>
</protein>
<evidence type="ECO:0000313" key="1">
    <source>
        <dbReference type="EMBL" id="KIK19242.1"/>
    </source>
</evidence>
<dbReference type="EMBL" id="KN833788">
    <property type="protein sequence ID" value="KIK19242.1"/>
    <property type="molecule type" value="Genomic_DNA"/>
</dbReference>
<proteinExistence type="predicted"/>
<gene>
    <name evidence="1" type="ORF">PISMIDRAFT_108030</name>
</gene>
<dbReference type="HOGENOM" id="CLU_006344_16_0_1"/>
<reference evidence="2" key="2">
    <citation type="submission" date="2015-01" db="EMBL/GenBank/DDBJ databases">
        <title>Evolutionary Origins and Diversification of the Mycorrhizal Mutualists.</title>
        <authorList>
            <consortium name="DOE Joint Genome Institute"/>
            <consortium name="Mycorrhizal Genomics Consortium"/>
            <person name="Kohler A."/>
            <person name="Kuo A."/>
            <person name="Nagy L.G."/>
            <person name="Floudas D."/>
            <person name="Copeland A."/>
            <person name="Barry K.W."/>
            <person name="Cichocki N."/>
            <person name="Veneault-Fourrey C."/>
            <person name="LaButti K."/>
            <person name="Lindquist E.A."/>
            <person name="Lipzen A."/>
            <person name="Lundell T."/>
            <person name="Morin E."/>
            <person name="Murat C."/>
            <person name="Riley R."/>
            <person name="Ohm R."/>
            <person name="Sun H."/>
            <person name="Tunlid A."/>
            <person name="Henrissat B."/>
            <person name="Grigoriev I.V."/>
            <person name="Hibbett D.S."/>
            <person name="Martin F."/>
        </authorList>
    </citation>
    <scope>NUCLEOTIDE SEQUENCE [LARGE SCALE GENOMIC DNA]</scope>
    <source>
        <strain evidence="2">441</strain>
    </source>
</reference>
<dbReference type="AlphaFoldDB" id="A0A0C9Z9T8"/>
<accession>A0A0C9Z9T8</accession>
<evidence type="ECO:0000313" key="2">
    <source>
        <dbReference type="Proteomes" id="UP000054018"/>
    </source>
</evidence>
<dbReference type="Proteomes" id="UP000054018">
    <property type="component" value="Unassembled WGS sequence"/>
</dbReference>
<keyword evidence="2" id="KW-1185">Reference proteome</keyword>